<dbReference type="FunFam" id="3.90.830.10:FF:000001">
    <property type="entry name" value="syntaxin-binding protein 1 isoform X2"/>
    <property type="match status" value="1"/>
</dbReference>
<dbReference type="GO" id="GO:0016192">
    <property type="term" value="P:vesicle-mediated transport"/>
    <property type="evidence" value="ECO:0007669"/>
    <property type="project" value="InterPro"/>
</dbReference>
<dbReference type="InterPro" id="IPR027482">
    <property type="entry name" value="Sec1-like_dom2"/>
</dbReference>
<dbReference type="InterPro" id="IPR001619">
    <property type="entry name" value="Sec1-like"/>
</dbReference>
<proteinExistence type="inferred from homology"/>
<keyword evidence="3" id="KW-0653">Protein transport</keyword>
<comment type="caution">
    <text evidence="4">The sequence shown here is derived from an EMBL/GenBank/DDBJ whole genome shotgun (WGS) entry which is preliminary data.</text>
</comment>
<protein>
    <submittedName>
        <fullName evidence="4">STXBP1</fullName>
    </submittedName>
</protein>
<dbReference type="InterPro" id="IPR043154">
    <property type="entry name" value="Sec-1-like_dom1"/>
</dbReference>
<gene>
    <name evidence="4" type="ORF">EB796_016400</name>
</gene>
<dbReference type="InterPro" id="IPR036045">
    <property type="entry name" value="Sec1-like_sf"/>
</dbReference>
<dbReference type="EMBL" id="VXIV02002476">
    <property type="protein sequence ID" value="KAF6025280.1"/>
    <property type="molecule type" value="Genomic_DNA"/>
</dbReference>
<dbReference type="Gene3D" id="3.40.50.2060">
    <property type="match status" value="1"/>
</dbReference>
<evidence type="ECO:0000313" key="5">
    <source>
        <dbReference type="Proteomes" id="UP000593567"/>
    </source>
</evidence>
<dbReference type="SUPFAM" id="SSF56815">
    <property type="entry name" value="Sec1/munc18-like (SM) proteins"/>
    <property type="match status" value="1"/>
</dbReference>
<dbReference type="PANTHER" id="PTHR11679">
    <property type="entry name" value="VESICLE PROTEIN SORTING-ASSOCIATED"/>
    <property type="match status" value="1"/>
</dbReference>
<evidence type="ECO:0000256" key="3">
    <source>
        <dbReference type="ARBA" id="ARBA00022927"/>
    </source>
</evidence>
<name>A0A7J7JGC7_BUGNE</name>
<keyword evidence="2" id="KW-0813">Transport</keyword>
<dbReference type="Gene3D" id="3.90.830.10">
    <property type="entry name" value="Syntaxin Binding Protein 1, Chain A, domain 2"/>
    <property type="match status" value="1"/>
</dbReference>
<dbReference type="AlphaFoldDB" id="A0A7J7JGC7"/>
<dbReference type="Gene3D" id="1.25.40.60">
    <property type="match status" value="1"/>
</dbReference>
<comment type="similarity">
    <text evidence="1">Belongs to the STXBP/unc-18/SEC1 family.</text>
</comment>
<keyword evidence="5" id="KW-1185">Reference proteome</keyword>
<evidence type="ECO:0000256" key="1">
    <source>
        <dbReference type="ARBA" id="ARBA00009884"/>
    </source>
</evidence>
<accession>A0A7J7JGC7</accession>
<evidence type="ECO:0000313" key="4">
    <source>
        <dbReference type="EMBL" id="KAF6025280.1"/>
    </source>
</evidence>
<organism evidence="4 5">
    <name type="scientific">Bugula neritina</name>
    <name type="common">Brown bryozoan</name>
    <name type="synonym">Sertularia neritina</name>
    <dbReference type="NCBI Taxonomy" id="10212"/>
    <lineage>
        <taxon>Eukaryota</taxon>
        <taxon>Metazoa</taxon>
        <taxon>Spiralia</taxon>
        <taxon>Lophotrochozoa</taxon>
        <taxon>Bryozoa</taxon>
        <taxon>Gymnolaemata</taxon>
        <taxon>Cheilostomatida</taxon>
        <taxon>Flustrina</taxon>
        <taxon>Buguloidea</taxon>
        <taxon>Bugulidae</taxon>
        <taxon>Bugula</taxon>
    </lineage>
</organism>
<dbReference type="GO" id="GO:0015031">
    <property type="term" value="P:protein transport"/>
    <property type="evidence" value="ECO:0007669"/>
    <property type="project" value="UniProtKB-KW"/>
</dbReference>
<sequence>MISACCKMHEIMAEGITLVENLAKVREPLPQLDAIYLITPTNESVSQLLSDFAEHGKWTYRAAHVYFTEACPDQLFTDMCRHPATKYKAIKTLKEINCAFLPCERRVFTLGSPTVFNAFYSPNRELNRINCLERAAEQIATLCATLREFPSIRYRAHFDQNGEFAQLVQQKLVAYKADDPSMGDGPNKERSQLIIIDRGFDPVTPLLHELTFQAMSYDLLPIENDVYIYKKESPTGTKEAEVILDESDDLWVELRHQHIANVSQKVTKKLKQFAEEKRISGKEGKEKSSVNDVAQMVKRMPQYQKELNNYATHMHLAEDCMREYQHKVAEICKVEQDLAMGTDSENERIRDPMRAVVPILLNANINVNEKIRIILLYILYKGGITEENLTKLLQHATIPMEDKVKIFNLQHLAVPVIQDGTRRKPYTAYHASNRKERVSEQTYQQSRWTPYFKDLIEEAVEDKLDQKQFPYLSGGARGAGRGTAPTSARTRYHWTNVRGQARTGPRLIFFVIGGITYSETRAAYEIGEGNKAWDIIVGSTHLITPNDHLENIKGLSEPVTTSNFEVMDPPMG</sequence>
<dbReference type="OrthoDB" id="2228at2759"/>
<dbReference type="PIRSF" id="PIRSF005715">
    <property type="entry name" value="VPS45_Sec1"/>
    <property type="match status" value="1"/>
</dbReference>
<reference evidence="4" key="1">
    <citation type="submission" date="2020-06" db="EMBL/GenBank/DDBJ databases">
        <title>Draft genome of Bugula neritina, a colonial animal packing powerful symbionts and potential medicines.</title>
        <authorList>
            <person name="Rayko M."/>
        </authorList>
    </citation>
    <scope>NUCLEOTIDE SEQUENCE [LARGE SCALE GENOMIC DNA]</scope>
    <source>
        <strain evidence="4">Kwan_BN1</strain>
    </source>
</reference>
<dbReference type="Gene3D" id="3.40.50.1910">
    <property type="match status" value="1"/>
</dbReference>
<dbReference type="Pfam" id="PF00995">
    <property type="entry name" value="Sec1"/>
    <property type="match status" value="1"/>
</dbReference>
<evidence type="ECO:0000256" key="2">
    <source>
        <dbReference type="ARBA" id="ARBA00022448"/>
    </source>
</evidence>
<dbReference type="InterPro" id="IPR043127">
    <property type="entry name" value="Sec-1-like_dom3a"/>
</dbReference>
<dbReference type="Proteomes" id="UP000593567">
    <property type="component" value="Unassembled WGS sequence"/>
</dbReference>